<feature type="transmembrane region" description="Helical" evidence="16">
    <location>
        <begin position="872"/>
        <end position="890"/>
    </location>
</feature>
<evidence type="ECO:0000259" key="17">
    <source>
        <dbReference type="Pfam" id="PF00122"/>
    </source>
</evidence>
<dbReference type="GO" id="GO:0005886">
    <property type="term" value="C:plasma membrane"/>
    <property type="evidence" value="ECO:0007669"/>
    <property type="project" value="TreeGrafter"/>
</dbReference>
<evidence type="ECO:0000256" key="14">
    <source>
        <dbReference type="ARBA" id="ARBA00023136"/>
    </source>
</evidence>
<keyword evidence="14 16" id="KW-0472">Membrane</keyword>
<comment type="similarity">
    <text evidence="2 16">Belongs to the cation transport ATPase (P-type) (TC 3.A.3) family. Type IIB subfamily.</text>
</comment>
<dbReference type="NCBIfam" id="TIGR01494">
    <property type="entry name" value="ATPase_P-type"/>
    <property type="match status" value="1"/>
</dbReference>
<keyword evidence="8 16" id="KW-0106">Calcium</keyword>
<dbReference type="EC" id="7.2.2.10" evidence="16"/>
<evidence type="ECO:0000313" key="21">
    <source>
        <dbReference type="Proteomes" id="UP001161247"/>
    </source>
</evidence>
<dbReference type="InterPro" id="IPR006068">
    <property type="entry name" value="ATPase_P-typ_cation-transptr_C"/>
</dbReference>
<evidence type="ECO:0000259" key="19">
    <source>
        <dbReference type="Pfam" id="PF00690"/>
    </source>
</evidence>
<keyword evidence="12 16" id="KW-1133">Transmembrane helix</keyword>
<dbReference type="PANTHER" id="PTHR24093:SF518">
    <property type="entry name" value="CALCIUM-TRANSPORTING ATPASE"/>
    <property type="match status" value="1"/>
</dbReference>
<dbReference type="AlphaFoldDB" id="A0AAV1EF92"/>
<feature type="domain" description="Cation-transporting P-type ATPase C-terminal" evidence="18">
    <location>
        <begin position="828"/>
        <end position="995"/>
    </location>
</feature>
<evidence type="ECO:0000256" key="10">
    <source>
        <dbReference type="ARBA" id="ARBA00022842"/>
    </source>
</evidence>
<dbReference type="PANTHER" id="PTHR24093">
    <property type="entry name" value="CATION TRANSPORTING ATPASE"/>
    <property type="match status" value="1"/>
</dbReference>
<evidence type="ECO:0000256" key="11">
    <source>
        <dbReference type="ARBA" id="ARBA00022860"/>
    </source>
</evidence>
<evidence type="ECO:0000256" key="6">
    <source>
        <dbReference type="ARBA" id="ARBA00022723"/>
    </source>
</evidence>
<dbReference type="GO" id="GO:0016887">
    <property type="term" value="F:ATP hydrolysis activity"/>
    <property type="evidence" value="ECO:0007669"/>
    <property type="project" value="InterPro"/>
</dbReference>
<evidence type="ECO:0000256" key="4">
    <source>
        <dbReference type="ARBA" id="ARBA00022568"/>
    </source>
</evidence>
<evidence type="ECO:0000256" key="12">
    <source>
        <dbReference type="ARBA" id="ARBA00022989"/>
    </source>
</evidence>
<evidence type="ECO:0000256" key="1">
    <source>
        <dbReference type="ARBA" id="ARBA00004141"/>
    </source>
</evidence>
<accession>A0AAV1EF92</accession>
<dbReference type="Gene3D" id="2.70.150.10">
    <property type="entry name" value="Calcium-transporting ATPase, cytoplasmic transduction domain A"/>
    <property type="match status" value="1"/>
</dbReference>
<comment type="catalytic activity">
    <reaction evidence="15 16">
        <text>Ca(2+)(in) + ATP + H2O = Ca(2+)(out) + ADP + phosphate + H(+)</text>
        <dbReference type="Rhea" id="RHEA:18105"/>
        <dbReference type="ChEBI" id="CHEBI:15377"/>
        <dbReference type="ChEBI" id="CHEBI:15378"/>
        <dbReference type="ChEBI" id="CHEBI:29108"/>
        <dbReference type="ChEBI" id="CHEBI:30616"/>
        <dbReference type="ChEBI" id="CHEBI:43474"/>
        <dbReference type="ChEBI" id="CHEBI:456216"/>
        <dbReference type="EC" id="7.2.2.10"/>
    </reaction>
</comment>
<feature type="transmembrane region" description="Helical" evidence="16">
    <location>
        <begin position="380"/>
        <end position="401"/>
    </location>
</feature>
<feature type="transmembrane region" description="Helical" evidence="16">
    <location>
        <begin position="830"/>
        <end position="851"/>
    </location>
</feature>
<dbReference type="InterPro" id="IPR036412">
    <property type="entry name" value="HAD-like_sf"/>
</dbReference>
<dbReference type="InterPro" id="IPR023298">
    <property type="entry name" value="ATPase_P-typ_TM_dom_sf"/>
</dbReference>
<dbReference type="Pfam" id="PF00689">
    <property type="entry name" value="Cation_ATPase_C"/>
    <property type="match status" value="1"/>
</dbReference>
<dbReference type="InterPro" id="IPR006408">
    <property type="entry name" value="P-type_ATPase_IIB"/>
</dbReference>
<protein>
    <recommendedName>
        <fullName evidence="16">Calcium-transporting ATPase</fullName>
        <ecNumber evidence="16">7.2.2.10</ecNumber>
    </recommendedName>
</protein>
<feature type="domain" description="P-type ATPase A" evidence="17">
    <location>
        <begin position="209"/>
        <end position="301"/>
    </location>
</feature>
<evidence type="ECO:0000256" key="7">
    <source>
        <dbReference type="ARBA" id="ARBA00022741"/>
    </source>
</evidence>
<dbReference type="Gene3D" id="3.40.1110.10">
    <property type="entry name" value="Calcium-transporting ATPase, cytoplasmic domain N"/>
    <property type="match status" value="2"/>
</dbReference>
<dbReference type="GO" id="GO:0005388">
    <property type="term" value="F:P-type calcium transporter activity"/>
    <property type="evidence" value="ECO:0007669"/>
    <property type="project" value="UniProtKB-EC"/>
</dbReference>
<evidence type="ECO:0000256" key="16">
    <source>
        <dbReference type="RuleBase" id="RU361146"/>
    </source>
</evidence>
<dbReference type="GO" id="GO:0005516">
    <property type="term" value="F:calmodulin binding"/>
    <property type="evidence" value="ECO:0007669"/>
    <property type="project" value="UniProtKB-KW"/>
</dbReference>
<dbReference type="Pfam" id="PF00122">
    <property type="entry name" value="E1-E2_ATPase"/>
    <property type="match status" value="1"/>
</dbReference>
<dbReference type="InterPro" id="IPR023299">
    <property type="entry name" value="ATPase_P-typ_cyto_dom_N"/>
</dbReference>
<feature type="transmembrane region" description="Helical" evidence="16">
    <location>
        <begin position="170"/>
        <end position="190"/>
    </location>
</feature>
<proteinExistence type="inferred from homology"/>
<evidence type="ECO:0000256" key="5">
    <source>
        <dbReference type="ARBA" id="ARBA00022692"/>
    </source>
</evidence>
<feature type="transmembrane region" description="Helical" evidence="16">
    <location>
        <begin position="324"/>
        <end position="346"/>
    </location>
</feature>
<dbReference type="PRINTS" id="PR00120">
    <property type="entry name" value="HATPASE"/>
</dbReference>
<keyword evidence="4 16" id="KW-0109">Calcium transport</keyword>
<dbReference type="GO" id="GO:0046872">
    <property type="term" value="F:metal ion binding"/>
    <property type="evidence" value="ECO:0007669"/>
    <property type="project" value="UniProtKB-KW"/>
</dbReference>
<dbReference type="InterPro" id="IPR023214">
    <property type="entry name" value="HAD_sf"/>
</dbReference>
<reference evidence="20" key="1">
    <citation type="submission" date="2023-03" db="EMBL/GenBank/DDBJ databases">
        <authorList>
            <person name="Julca I."/>
        </authorList>
    </citation>
    <scope>NUCLEOTIDE SEQUENCE</scope>
</reference>
<dbReference type="Gene3D" id="3.40.50.1000">
    <property type="entry name" value="HAD superfamily/HAD-like"/>
    <property type="match status" value="2"/>
</dbReference>
<dbReference type="SUPFAM" id="SSF81653">
    <property type="entry name" value="Calcium ATPase, transduction domain A"/>
    <property type="match status" value="1"/>
</dbReference>
<sequence length="1007" mass="111414">MSAETMSDILEASMDPVKRWQRTRLLIYSAMAFYPKTAENEVIKNQEEELLDNLLQQPTVPETVLQVEPDCLFNLVRDRDVELLHQLGGVNGVASMLGSDANKGVPGDNGDIDRRIQNYGSNRLHQQPPKLWRVLIATARDPVVILVTFCGVLALGFGLKHHGRKGLSDGISICVAAFLVITLTAIGNLWPKRQLFKLSKARDDFNILVRRNSHLLNIPASKAVVGDFVVLNTGDQVPADGLFIDGSPLQVDESNVRANMNSVEVDGNHNPFLLSGTKVINGSACMLITAVGKNTAWGELLSSESYHSDRITPLQKRLHELSKLITIIGLVVSSVVLLVLLVRYFIGNLHDDRGKSHFVAGKTRFWKVCGDVTGILATPVAIASTAIPEGLLLAVLISIAFSAKRITAQKAQVRNLSAYEAIGTTTVVITDEKCKLTLDHLAVTSFRFCDYRIVEYPSSVIPQIVLELLYQAIFLSHSEASSSGSLDGQIRTAIQNWGAQDLGLDLEQVRENYTIDPSDLTYNSENTGSWIKNKVDNSLHVHQNGEAETILGISSHYYDKNGDIKPIPNSFRENMVNTVQEMKSKGLCCIAFAHKGISENSDEKDGILVPEIKEECTVFIGVASLKFSCRPEVKKAIQDCKQAGLDIKIITRNDVLTAKAMAIECGFLEAARDIYAGEVVDGLEFQNYPDDEKLEKCQRIRVMARASTLDKLCMVQCLKRKGEVVAVTGDTTGDSIVLKEADVGLSMGTQGTQQAKANSDVVVMDDNFESLARVLTWGRAMYHKIQLYAQFQLTVSISSLVIDFVSTVSAKEPPTFNMVTAISSGNVPYATVQVLWVKLIVGILAAVAITVEEPAELKLLPKVKRHQPFITIDMWKNIVGQAAYPIVVLLTIQFQGQSAFKLDSKAKDTMIFNIFVLWQLCLMLNTKGIDRNIFEGMRRRKWLGVIIGPIILVQILIVELLHKFADTKPLTWQQWMVCIGIAVLTWPIGWIIKKIKCSSEAFFQQFE</sequence>
<gene>
    <name evidence="20" type="ORF">OLC1_LOCUS24250</name>
</gene>
<keyword evidence="21" id="KW-1185">Reference proteome</keyword>
<keyword evidence="6" id="KW-0479">Metal-binding</keyword>
<feature type="domain" description="Cation-transporting P-type ATPase N-terminal" evidence="19">
    <location>
        <begin position="87"/>
        <end position="153"/>
    </location>
</feature>
<dbReference type="SUPFAM" id="SSF81660">
    <property type="entry name" value="Metal cation-transporting ATPase, ATP-binding domain N"/>
    <property type="match status" value="1"/>
</dbReference>
<keyword evidence="13 16" id="KW-0406">Ion transport</keyword>
<name>A0AAV1EF92_OLDCO</name>
<dbReference type="InterPro" id="IPR001757">
    <property type="entry name" value="P_typ_ATPase"/>
</dbReference>
<evidence type="ECO:0000259" key="18">
    <source>
        <dbReference type="Pfam" id="PF00689"/>
    </source>
</evidence>
<dbReference type="GO" id="GO:0005524">
    <property type="term" value="F:ATP binding"/>
    <property type="evidence" value="ECO:0007669"/>
    <property type="project" value="UniProtKB-KW"/>
</dbReference>
<keyword evidence="5 16" id="KW-0812">Transmembrane</keyword>
<feature type="transmembrane region" description="Helical" evidence="16">
    <location>
        <begin position="910"/>
        <end position="930"/>
    </location>
</feature>
<feature type="transmembrane region" description="Helical" evidence="16">
    <location>
        <begin position="942"/>
        <end position="962"/>
    </location>
</feature>
<keyword evidence="3 16" id="KW-0813">Transport</keyword>
<evidence type="ECO:0000256" key="13">
    <source>
        <dbReference type="ARBA" id="ARBA00023065"/>
    </source>
</evidence>
<evidence type="ECO:0000256" key="2">
    <source>
        <dbReference type="ARBA" id="ARBA00006124"/>
    </source>
</evidence>
<evidence type="ECO:0000256" key="3">
    <source>
        <dbReference type="ARBA" id="ARBA00022448"/>
    </source>
</evidence>
<keyword evidence="11" id="KW-0112">Calmodulin-binding</keyword>
<dbReference type="InterPro" id="IPR004014">
    <property type="entry name" value="ATPase_P-typ_cation-transptr_N"/>
</dbReference>
<feature type="transmembrane region" description="Helical" evidence="16">
    <location>
        <begin position="787"/>
        <end position="810"/>
    </location>
</feature>
<dbReference type="SUPFAM" id="SSF81665">
    <property type="entry name" value="Calcium ATPase, transmembrane domain M"/>
    <property type="match status" value="1"/>
</dbReference>
<keyword evidence="10" id="KW-0460">Magnesium</keyword>
<organism evidence="20 21">
    <name type="scientific">Oldenlandia corymbosa var. corymbosa</name>
    <dbReference type="NCBI Taxonomy" id="529605"/>
    <lineage>
        <taxon>Eukaryota</taxon>
        <taxon>Viridiplantae</taxon>
        <taxon>Streptophyta</taxon>
        <taxon>Embryophyta</taxon>
        <taxon>Tracheophyta</taxon>
        <taxon>Spermatophyta</taxon>
        <taxon>Magnoliopsida</taxon>
        <taxon>eudicotyledons</taxon>
        <taxon>Gunneridae</taxon>
        <taxon>Pentapetalae</taxon>
        <taxon>asterids</taxon>
        <taxon>lamiids</taxon>
        <taxon>Gentianales</taxon>
        <taxon>Rubiaceae</taxon>
        <taxon>Rubioideae</taxon>
        <taxon>Spermacoceae</taxon>
        <taxon>Hedyotis-Oldenlandia complex</taxon>
        <taxon>Oldenlandia</taxon>
    </lineage>
</organism>
<dbReference type="PRINTS" id="PR00119">
    <property type="entry name" value="CATATPASE"/>
</dbReference>
<evidence type="ECO:0000256" key="15">
    <source>
        <dbReference type="ARBA" id="ARBA00048694"/>
    </source>
</evidence>
<dbReference type="Pfam" id="PF13246">
    <property type="entry name" value="Cation_ATPase"/>
    <property type="match status" value="1"/>
</dbReference>
<comment type="subcellular location">
    <subcellularLocation>
        <location evidence="1 16">Membrane</location>
        <topology evidence="1 16">Multi-pass membrane protein</topology>
    </subcellularLocation>
</comment>
<comment type="function">
    <text evidence="16">Catalyzes the hydrolysis of ATP coupled with the transport of calcium.</text>
</comment>
<evidence type="ECO:0000256" key="8">
    <source>
        <dbReference type="ARBA" id="ARBA00022837"/>
    </source>
</evidence>
<dbReference type="Proteomes" id="UP001161247">
    <property type="component" value="Chromosome 9"/>
</dbReference>
<dbReference type="Gene3D" id="1.20.1110.10">
    <property type="entry name" value="Calcium-transporting ATPase, transmembrane domain"/>
    <property type="match status" value="2"/>
</dbReference>
<keyword evidence="9 16" id="KW-0067">ATP-binding</keyword>
<dbReference type="InterPro" id="IPR008250">
    <property type="entry name" value="ATPase_P-typ_transduc_dom_A_sf"/>
</dbReference>
<feature type="transmembrane region" description="Helical" evidence="16">
    <location>
        <begin position="131"/>
        <end position="158"/>
    </location>
</feature>
<dbReference type="SUPFAM" id="SSF56784">
    <property type="entry name" value="HAD-like"/>
    <property type="match status" value="1"/>
</dbReference>
<evidence type="ECO:0000313" key="20">
    <source>
        <dbReference type="EMBL" id="CAI9118361.1"/>
    </source>
</evidence>
<dbReference type="EMBL" id="OX459126">
    <property type="protein sequence ID" value="CAI9118361.1"/>
    <property type="molecule type" value="Genomic_DNA"/>
</dbReference>
<feature type="transmembrane region" description="Helical" evidence="16">
    <location>
        <begin position="974"/>
        <end position="992"/>
    </location>
</feature>
<dbReference type="Pfam" id="PF00690">
    <property type="entry name" value="Cation_ATPase_N"/>
    <property type="match status" value="1"/>
</dbReference>
<dbReference type="NCBIfam" id="TIGR01517">
    <property type="entry name" value="ATPase-IIB_Ca"/>
    <property type="match status" value="1"/>
</dbReference>
<dbReference type="InterPro" id="IPR059000">
    <property type="entry name" value="ATPase_P-type_domA"/>
</dbReference>
<evidence type="ECO:0000256" key="9">
    <source>
        <dbReference type="ARBA" id="ARBA00022840"/>
    </source>
</evidence>
<keyword evidence="7 16" id="KW-0547">Nucleotide-binding</keyword>